<dbReference type="RefSeq" id="WP_208113600.1">
    <property type="nucleotide sequence ID" value="NZ_SNZH01000008.1"/>
</dbReference>
<keyword evidence="2" id="KW-1185">Reference proteome</keyword>
<gene>
    <name evidence="1" type="ORF">DFR29_108137</name>
</gene>
<sequence length="106" mass="11638">MRQGGIMSAAVALSRPELVSGFGVLAGRILPEIELQLVRRDASDACSCVHRSMKRRRQALRRMGSLRDHGIAPAMPVYFSAGFERAMSQQARRSALSGRRTLSVNP</sequence>
<dbReference type="Proteomes" id="UP000295293">
    <property type="component" value="Unassembled WGS sequence"/>
</dbReference>
<name>A0A4R6YVA9_9GAMM</name>
<dbReference type="EMBL" id="SNZH01000008">
    <property type="protein sequence ID" value="TDR42552.1"/>
    <property type="molecule type" value="Genomic_DNA"/>
</dbReference>
<organism evidence="1 2">
    <name type="scientific">Tahibacter aquaticus</name>
    <dbReference type="NCBI Taxonomy" id="520092"/>
    <lineage>
        <taxon>Bacteria</taxon>
        <taxon>Pseudomonadati</taxon>
        <taxon>Pseudomonadota</taxon>
        <taxon>Gammaproteobacteria</taxon>
        <taxon>Lysobacterales</taxon>
        <taxon>Rhodanobacteraceae</taxon>
        <taxon>Tahibacter</taxon>
    </lineage>
</organism>
<protein>
    <submittedName>
        <fullName evidence="1">Uncharacterized protein</fullName>
    </submittedName>
</protein>
<evidence type="ECO:0000313" key="1">
    <source>
        <dbReference type="EMBL" id="TDR42552.1"/>
    </source>
</evidence>
<evidence type="ECO:0000313" key="2">
    <source>
        <dbReference type="Proteomes" id="UP000295293"/>
    </source>
</evidence>
<accession>A0A4R6YVA9</accession>
<dbReference type="AlphaFoldDB" id="A0A4R6YVA9"/>
<proteinExistence type="predicted"/>
<comment type="caution">
    <text evidence="1">The sequence shown here is derived from an EMBL/GenBank/DDBJ whole genome shotgun (WGS) entry which is preliminary data.</text>
</comment>
<reference evidence="1 2" key="1">
    <citation type="submission" date="2019-03" db="EMBL/GenBank/DDBJ databases">
        <title>Genomic Encyclopedia of Type Strains, Phase IV (KMG-IV): sequencing the most valuable type-strain genomes for metagenomic binning, comparative biology and taxonomic classification.</title>
        <authorList>
            <person name="Goeker M."/>
        </authorList>
    </citation>
    <scope>NUCLEOTIDE SEQUENCE [LARGE SCALE GENOMIC DNA]</scope>
    <source>
        <strain evidence="1 2">DSM 21667</strain>
    </source>
</reference>